<organism evidence="2">
    <name type="scientific">Zea mays</name>
    <name type="common">Maize</name>
    <dbReference type="NCBI Taxonomy" id="4577"/>
    <lineage>
        <taxon>Eukaryota</taxon>
        <taxon>Viridiplantae</taxon>
        <taxon>Streptophyta</taxon>
        <taxon>Embryophyta</taxon>
        <taxon>Tracheophyta</taxon>
        <taxon>Spermatophyta</taxon>
        <taxon>Magnoliopsida</taxon>
        <taxon>Liliopsida</taxon>
        <taxon>Poales</taxon>
        <taxon>Poaceae</taxon>
        <taxon>PACMAD clade</taxon>
        <taxon>Panicoideae</taxon>
        <taxon>Andropogonodae</taxon>
        <taxon>Andropogoneae</taxon>
        <taxon>Tripsacinae</taxon>
        <taxon>Zea</taxon>
    </lineage>
</organism>
<evidence type="ECO:0008006" key="3">
    <source>
        <dbReference type="Google" id="ProtNLM"/>
    </source>
</evidence>
<dbReference type="GO" id="GO:0008242">
    <property type="term" value="F:omega peptidase activity"/>
    <property type="evidence" value="ECO:0007669"/>
    <property type="project" value="InterPro"/>
</dbReference>
<dbReference type="ExpressionAtlas" id="A0A1D6N119">
    <property type="expression patterns" value="baseline"/>
</dbReference>
<feature type="active site" description="Proton donor" evidence="1">
    <location>
        <position position="149"/>
    </location>
</feature>
<evidence type="ECO:0000256" key="1">
    <source>
        <dbReference type="PIRSR" id="PIRSR615527-1"/>
    </source>
</evidence>
<dbReference type="InterPro" id="IPR015527">
    <property type="entry name" value="Pept_C26_g-glut_hydrolase"/>
</dbReference>
<gene>
    <name evidence="2" type="ORF">ZEAMMB73_Zm00001d042075</name>
</gene>
<dbReference type="EMBL" id="CM007649">
    <property type="protein sequence ID" value="ONM34462.1"/>
    <property type="molecule type" value="Genomic_DNA"/>
</dbReference>
<reference evidence="2" key="1">
    <citation type="submission" date="2015-12" db="EMBL/GenBank/DDBJ databases">
        <title>Update maize B73 reference genome by single molecule sequencing technologies.</title>
        <authorList>
            <consortium name="Maize Genome Sequencing Project"/>
            <person name="Ware D."/>
        </authorList>
    </citation>
    <scope>NUCLEOTIDE SEQUENCE [LARGE SCALE GENOMIC DNA]</scope>
    <source>
        <tissue evidence="2">Seedling</tissue>
    </source>
</reference>
<dbReference type="PANTHER" id="PTHR11315:SF0">
    <property type="entry name" value="FOLATE GAMMA-GLUTAMYL HYDROLASE"/>
    <property type="match status" value="1"/>
</dbReference>
<name>A0A1D6N119_MAIZE</name>
<dbReference type="Gene3D" id="3.40.50.880">
    <property type="match status" value="1"/>
</dbReference>
<proteinExistence type="predicted"/>
<evidence type="ECO:0000313" key="2">
    <source>
        <dbReference type="EMBL" id="ONM34462.1"/>
    </source>
</evidence>
<sequence>MNKLIGNSKRCQYKKLLLKHCSINSMAACCGYEGSVNEAIKMFNPMVHAGFIQNMWHVPAICFVAVYNELCFLQCLYLPAQLHLAVEECLFGSFRITGLTNNSYFDGAHEVRHYLRKHSDLGCIVLEVAKVYVSTVQANNYPITCTQWHPEKAIFEWRKPMIPHNEDAIQLAVLHVGLSICKKGPWFDETCKSGERKMEFMLT</sequence>
<dbReference type="AlphaFoldDB" id="A0A1D6N119"/>
<dbReference type="PANTHER" id="PTHR11315">
    <property type="entry name" value="PROTEASE FAMILY C26 GAMMA-GLUTAMYL HYDROLASE"/>
    <property type="match status" value="1"/>
</dbReference>
<dbReference type="InterPro" id="IPR029062">
    <property type="entry name" value="Class_I_gatase-like"/>
</dbReference>
<protein>
    <recommendedName>
        <fullName evidence="3">Pentatricopeptide repeat-containing protein</fullName>
    </recommendedName>
</protein>
<accession>A0A1D6N119</accession>